<dbReference type="OrthoDB" id="416093at2759"/>
<dbReference type="PANTHER" id="PTHR47992">
    <property type="entry name" value="PROTEIN PHOSPHATASE"/>
    <property type="match status" value="1"/>
</dbReference>
<evidence type="ECO:0000259" key="1">
    <source>
        <dbReference type="PROSITE" id="PS51746"/>
    </source>
</evidence>
<dbReference type="GO" id="GO:0004722">
    <property type="term" value="F:protein serine/threonine phosphatase activity"/>
    <property type="evidence" value="ECO:0007669"/>
    <property type="project" value="InterPro"/>
</dbReference>
<evidence type="ECO:0000313" key="3">
    <source>
        <dbReference type="Proteomes" id="UP001153076"/>
    </source>
</evidence>
<dbReference type="Proteomes" id="UP001153076">
    <property type="component" value="Unassembled WGS sequence"/>
</dbReference>
<keyword evidence="3" id="KW-1185">Reference proteome</keyword>
<dbReference type="InterPro" id="IPR001932">
    <property type="entry name" value="PPM-type_phosphatase-like_dom"/>
</dbReference>
<accession>A0A9Q1QAI7</accession>
<sequence length="161" mass="17078">MQMASKKQLLGETTAAVALIVDAQVLVGNVGDSKALLWSEKIPSGDNGDGNAKAGLQFVELTKDHHPDRDDEKARIIASGGFVSFSGMPRVNGILAVSRTIGDSLSPREVSSLLQDVHSQSDNEEDNGSSKCLLPSLVECIVNKAFEKGSTDILSVTLRTL</sequence>
<dbReference type="InterPro" id="IPR015655">
    <property type="entry name" value="PP2C"/>
</dbReference>
<comment type="caution">
    <text evidence="2">The sequence shown here is derived from an EMBL/GenBank/DDBJ whole genome shotgun (WGS) entry which is preliminary data.</text>
</comment>
<dbReference type="InterPro" id="IPR036457">
    <property type="entry name" value="PPM-type-like_dom_sf"/>
</dbReference>
<gene>
    <name evidence="2" type="ORF">Cgig2_004612</name>
</gene>
<dbReference type="CDD" id="cd00143">
    <property type="entry name" value="PP2Cc"/>
    <property type="match status" value="1"/>
</dbReference>
<name>A0A9Q1QAI7_9CARY</name>
<reference evidence="2" key="1">
    <citation type="submission" date="2022-04" db="EMBL/GenBank/DDBJ databases">
        <title>Carnegiea gigantea Genome sequencing and assembly v2.</title>
        <authorList>
            <person name="Copetti D."/>
            <person name="Sanderson M.J."/>
            <person name="Burquez A."/>
            <person name="Wojciechowski M.F."/>
        </authorList>
    </citation>
    <scope>NUCLEOTIDE SEQUENCE</scope>
    <source>
        <strain evidence="2">SGP5-SGP5p</strain>
        <tissue evidence="2">Aerial part</tissue>
    </source>
</reference>
<dbReference type="AlphaFoldDB" id="A0A9Q1QAI7"/>
<proteinExistence type="predicted"/>
<protein>
    <recommendedName>
        <fullName evidence="1">PPM-type phosphatase domain-containing protein</fullName>
    </recommendedName>
</protein>
<dbReference type="PROSITE" id="PS51746">
    <property type="entry name" value="PPM_2"/>
    <property type="match status" value="1"/>
</dbReference>
<dbReference type="EMBL" id="JAKOGI010000512">
    <property type="protein sequence ID" value="KAJ8433890.1"/>
    <property type="molecule type" value="Genomic_DNA"/>
</dbReference>
<dbReference type="SUPFAM" id="SSF81606">
    <property type="entry name" value="PP2C-like"/>
    <property type="match status" value="1"/>
</dbReference>
<dbReference type="Pfam" id="PF00481">
    <property type="entry name" value="PP2C"/>
    <property type="match status" value="1"/>
</dbReference>
<feature type="domain" description="PPM-type phosphatase" evidence="1">
    <location>
        <begin position="1"/>
        <end position="161"/>
    </location>
</feature>
<organism evidence="2 3">
    <name type="scientific">Carnegiea gigantea</name>
    <dbReference type="NCBI Taxonomy" id="171969"/>
    <lineage>
        <taxon>Eukaryota</taxon>
        <taxon>Viridiplantae</taxon>
        <taxon>Streptophyta</taxon>
        <taxon>Embryophyta</taxon>
        <taxon>Tracheophyta</taxon>
        <taxon>Spermatophyta</taxon>
        <taxon>Magnoliopsida</taxon>
        <taxon>eudicotyledons</taxon>
        <taxon>Gunneridae</taxon>
        <taxon>Pentapetalae</taxon>
        <taxon>Caryophyllales</taxon>
        <taxon>Cactineae</taxon>
        <taxon>Cactaceae</taxon>
        <taxon>Cactoideae</taxon>
        <taxon>Echinocereeae</taxon>
        <taxon>Carnegiea</taxon>
    </lineage>
</organism>
<dbReference type="Gene3D" id="3.60.40.10">
    <property type="entry name" value="PPM-type phosphatase domain"/>
    <property type="match status" value="1"/>
</dbReference>
<evidence type="ECO:0000313" key="2">
    <source>
        <dbReference type="EMBL" id="KAJ8433890.1"/>
    </source>
</evidence>